<proteinExistence type="predicted"/>
<dbReference type="PANTHER" id="PTHR24094:SF15">
    <property type="entry name" value="AMP-DEPENDENT SYNTHETASE_LIGASE DOMAIN-CONTAINING PROTEIN-RELATED"/>
    <property type="match status" value="1"/>
</dbReference>
<keyword evidence="1" id="KW-0812">Transmembrane</keyword>
<dbReference type="InterPro" id="IPR011089">
    <property type="entry name" value="GmrSD_C"/>
</dbReference>
<evidence type="ECO:0000256" key="1">
    <source>
        <dbReference type="SAM" id="Phobius"/>
    </source>
</evidence>
<comment type="caution">
    <text evidence="3">The sequence shown here is derived from an EMBL/GenBank/DDBJ whole genome shotgun (WGS) entry which is preliminary data.</text>
</comment>
<keyword evidence="1" id="KW-1133">Transmembrane helix</keyword>
<evidence type="ECO:0000313" key="3">
    <source>
        <dbReference type="EMBL" id="MBB5070832.1"/>
    </source>
</evidence>
<dbReference type="PANTHER" id="PTHR24094">
    <property type="entry name" value="SECRETED PROTEIN"/>
    <property type="match status" value="1"/>
</dbReference>
<feature type="domain" description="GmrSD restriction endonucleases C-terminal" evidence="2">
    <location>
        <begin position="120"/>
        <end position="221"/>
    </location>
</feature>
<gene>
    <name evidence="3" type="ORF">BJ969_003920</name>
</gene>
<keyword evidence="1" id="KW-0472">Membrane</keyword>
<reference evidence="3 4" key="1">
    <citation type="submission" date="2020-08" db="EMBL/GenBank/DDBJ databases">
        <title>Sequencing the genomes of 1000 actinobacteria strains.</title>
        <authorList>
            <person name="Klenk H.-P."/>
        </authorList>
    </citation>
    <scope>NUCLEOTIDE SEQUENCE [LARGE SCALE GENOMIC DNA]</scope>
    <source>
        <strain evidence="3 4">DSM 45582</strain>
    </source>
</reference>
<dbReference type="EMBL" id="JACHIV010000001">
    <property type="protein sequence ID" value="MBB5070832.1"/>
    <property type="molecule type" value="Genomic_DNA"/>
</dbReference>
<name>A0A840NP18_9PSEU</name>
<accession>A0A840NP18</accession>
<feature type="transmembrane region" description="Helical" evidence="1">
    <location>
        <begin position="12"/>
        <end position="30"/>
    </location>
</feature>
<organism evidence="3 4">
    <name type="scientific">Saccharopolyspora gloriosae</name>
    <dbReference type="NCBI Taxonomy" id="455344"/>
    <lineage>
        <taxon>Bacteria</taxon>
        <taxon>Bacillati</taxon>
        <taxon>Actinomycetota</taxon>
        <taxon>Actinomycetes</taxon>
        <taxon>Pseudonocardiales</taxon>
        <taxon>Pseudonocardiaceae</taxon>
        <taxon>Saccharopolyspora</taxon>
    </lineage>
</organism>
<dbReference type="AlphaFoldDB" id="A0A840NP18"/>
<evidence type="ECO:0000313" key="4">
    <source>
        <dbReference type="Proteomes" id="UP000580474"/>
    </source>
</evidence>
<evidence type="ECO:0000259" key="2">
    <source>
        <dbReference type="Pfam" id="PF07510"/>
    </source>
</evidence>
<dbReference type="Pfam" id="PF07510">
    <property type="entry name" value="GmrSD_C"/>
    <property type="match status" value="1"/>
</dbReference>
<dbReference type="RefSeq" id="WP_221315880.1">
    <property type="nucleotide sequence ID" value="NZ_JACHIV010000001.1"/>
</dbReference>
<keyword evidence="4" id="KW-1185">Reference proteome</keyword>
<protein>
    <recommendedName>
        <fullName evidence="2">GmrSD restriction endonucleases C-terminal domain-containing protein</fullName>
    </recommendedName>
</protein>
<dbReference type="Proteomes" id="UP000580474">
    <property type="component" value="Unassembled WGS sequence"/>
</dbReference>
<sequence>MSTGQQKKQRTPMWITVVAALIIGGGWLVFESGLLDRVLATDSAPSTASAGEASEQLAGLKVEPEGSMDGYSRDSFEHWIPAPDAGKNCNTREAVLRRDGENVQVNNSCESTSGSWVSTYSGETVADDSDVDIDHMVPLANAWRSGADEWTDERREQFANDMDIPQLVAADKRSNRSKGDKDPSKWRPVESAWCEYSTDWVTVKHTYGLSITTAEKSALQEMLATCG</sequence>